<protein>
    <recommendedName>
        <fullName evidence="12">ABC transporter ATP-binding protein</fullName>
    </recommendedName>
</protein>
<dbReference type="GO" id="GO:0005886">
    <property type="term" value="C:plasma membrane"/>
    <property type="evidence" value="ECO:0007669"/>
    <property type="project" value="UniProtKB-SubCell"/>
</dbReference>
<dbReference type="PANTHER" id="PTHR43394:SF1">
    <property type="entry name" value="ATP-BINDING CASSETTE SUB-FAMILY B MEMBER 10, MITOCHONDRIAL"/>
    <property type="match status" value="1"/>
</dbReference>
<keyword evidence="6 7" id="KW-0472">Membrane</keyword>
<dbReference type="InterPro" id="IPR036640">
    <property type="entry name" value="ABC1_TM_sf"/>
</dbReference>
<feature type="transmembrane region" description="Helical" evidence="7">
    <location>
        <begin position="23"/>
        <end position="47"/>
    </location>
</feature>
<dbReference type="Proteomes" id="UP000028705">
    <property type="component" value="Unassembled WGS sequence"/>
</dbReference>
<dbReference type="GO" id="GO:0015421">
    <property type="term" value="F:ABC-type oligopeptide transporter activity"/>
    <property type="evidence" value="ECO:0007669"/>
    <property type="project" value="TreeGrafter"/>
</dbReference>
<evidence type="ECO:0000313" key="10">
    <source>
        <dbReference type="EMBL" id="KFF09870.1"/>
    </source>
</evidence>
<dbReference type="PROSITE" id="PS50893">
    <property type="entry name" value="ABC_TRANSPORTER_2"/>
    <property type="match status" value="1"/>
</dbReference>
<dbReference type="CDD" id="cd07346">
    <property type="entry name" value="ABC_6TM_exporters"/>
    <property type="match status" value="1"/>
</dbReference>
<dbReference type="Pfam" id="PF00005">
    <property type="entry name" value="ABC_tran"/>
    <property type="match status" value="1"/>
</dbReference>
<evidence type="ECO:0000313" key="11">
    <source>
        <dbReference type="Proteomes" id="UP000028705"/>
    </source>
</evidence>
<gene>
    <name evidence="10" type="ORF">IW15_22160</name>
</gene>
<dbReference type="RefSeq" id="WP_034715535.1">
    <property type="nucleotide sequence ID" value="NZ_JPRH01000016.1"/>
</dbReference>
<dbReference type="OrthoDB" id="311344at2"/>
<accession>A0A085ZZK6</accession>
<keyword evidence="5 7" id="KW-1133">Transmembrane helix</keyword>
<evidence type="ECO:0000256" key="5">
    <source>
        <dbReference type="ARBA" id="ARBA00022989"/>
    </source>
</evidence>
<dbReference type="SUPFAM" id="SSF52540">
    <property type="entry name" value="P-loop containing nucleoside triphosphate hydrolases"/>
    <property type="match status" value="1"/>
</dbReference>
<feature type="transmembrane region" description="Helical" evidence="7">
    <location>
        <begin position="145"/>
        <end position="177"/>
    </location>
</feature>
<dbReference type="Gene3D" id="3.40.50.300">
    <property type="entry name" value="P-loop containing nucleotide triphosphate hydrolases"/>
    <property type="match status" value="1"/>
</dbReference>
<dbReference type="SUPFAM" id="SSF90123">
    <property type="entry name" value="ABC transporter transmembrane region"/>
    <property type="match status" value="1"/>
</dbReference>
<organism evidence="10 11">
    <name type="scientific">Chryseobacterium soli</name>
    <dbReference type="NCBI Taxonomy" id="445961"/>
    <lineage>
        <taxon>Bacteria</taxon>
        <taxon>Pseudomonadati</taxon>
        <taxon>Bacteroidota</taxon>
        <taxon>Flavobacteriia</taxon>
        <taxon>Flavobacteriales</taxon>
        <taxon>Weeksellaceae</taxon>
        <taxon>Chryseobacterium group</taxon>
        <taxon>Chryseobacterium</taxon>
    </lineage>
</organism>
<name>A0A085ZZK6_9FLAO</name>
<dbReference type="InterPro" id="IPR003593">
    <property type="entry name" value="AAA+_ATPase"/>
</dbReference>
<evidence type="ECO:0000256" key="1">
    <source>
        <dbReference type="ARBA" id="ARBA00004651"/>
    </source>
</evidence>
<evidence type="ECO:0000256" key="2">
    <source>
        <dbReference type="ARBA" id="ARBA00022692"/>
    </source>
</evidence>
<comment type="subcellular location">
    <subcellularLocation>
        <location evidence="1">Cell membrane</location>
        <topology evidence="1">Multi-pass membrane protein</topology>
    </subcellularLocation>
</comment>
<dbReference type="Pfam" id="PF00664">
    <property type="entry name" value="ABC_membrane"/>
    <property type="match status" value="1"/>
</dbReference>
<dbReference type="EMBL" id="JPRH01000016">
    <property type="protein sequence ID" value="KFF09870.1"/>
    <property type="molecule type" value="Genomic_DNA"/>
</dbReference>
<dbReference type="SMART" id="SM00382">
    <property type="entry name" value="AAA"/>
    <property type="match status" value="1"/>
</dbReference>
<feature type="transmembrane region" description="Helical" evidence="7">
    <location>
        <begin position="59"/>
        <end position="79"/>
    </location>
</feature>
<dbReference type="STRING" id="445961.IW15_22160"/>
<evidence type="ECO:0000256" key="4">
    <source>
        <dbReference type="ARBA" id="ARBA00022840"/>
    </source>
</evidence>
<dbReference type="InterPro" id="IPR039421">
    <property type="entry name" value="Type_1_exporter"/>
</dbReference>
<evidence type="ECO:0000256" key="3">
    <source>
        <dbReference type="ARBA" id="ARBA00022741"/>
    </source>
</evidence>
<dbReference type="GO" id="GO:0005524">
    <property type="term" value="F:ATP binding"/>
    <property type="evidence" value="ECO:0007669"/>
    <property type="project" value="UniProtKB-KW"/>
</dbReference>
<evidence type="ECO:0000259" key="9">
    <source>
        <dbReference type="PROSITE" id="PS50929"/>
    </source>
</evidence>
<dbReference type="InterPro" id="IPR027417">
    <property type="entry name" value="P-loop_NTPase"/>
</dbReference>
<dbReference type="PROSITE" id="PS50929">
    <property type="entry name" value="ABC_TM1F"/>
    <property type="match status" value="1"/>
</dbReference>
<dbReference type="AlphaFoldDB" id="A0A085ZZK6"/>
<evidence type="ECO:0000256" key="6">
    <source>
        <dbReference type="ARBA" id="ARBA00023136"/>
    </source>
</evidence>
<keyword evidence="3" id="KW-0547">Nucleotide-binding</keyword>
<dbReference type="InterPro" id="IPR011527">
    <property type="entry name" value="ABC1_TM_dom"/>
</dbReference>
<evidence type="ECO:0000256" key="7">
    <source>
        <dbReference type="SAM" id="Phobius"/>
    </source>
</evidence>
<dbReference type="PANTHER" id="PTHR43394">
    <property type="entry name" value="ATP-DEPENDENT PERMEASE MDL1, MITOCHONDRIAL"/>
    <property type="match status" value="1"/>
</dbReference>
<comment type="caution">
    <text evidence="10">The sequence shown here is derived from an EMBL/GenBank/DDBJ whole genome shotgun (WGS) entry which is preliminary data.</text>
</comment>
<keyword evidence="11" id="KW-1185">Reference proteome</keyword>
<keyword evidence="2 7" id="KW-0812">Transmembrane</keyword>
<feature type="domain" description="ABC transmembrane type-1" evidence="9">
    <location>
        <begin position="23"/>
        <end position="305"/>
    </location>
</feature>
<dbReference type="eggNOG" id="COG1132">
    <property type="taxonomic scope" value="Bacteria"/>
</dbReference>
<evidence type="ECO:0000259" key="8">
    <source>
        <dbReference type="PROSITE" id="PS50893"/>
    </source>
</evidence>
<dbReference type="GO" id="GO:0016887">
    <property type="term" value="F:ATP hydrolysis activity"/>
    <property type="evidence" value="ECO:0007669"/>
    <property type="project" value="InterPro"/>
</dbReference>
<proteinExistence type="predicted"/>
<dbReference type="InterPro" id="IPR003439">
    <property type="entry name" value="ABC_transporter-like_ATP-bd"/>
</dbReference>
<dbReference type="Gene3D" id="1.20.1560.10">
    <property type="entry name" value="ABC transporter type 1, transmembrane domain"/>
    <property type="match status" value="1"/>
</dbReference>
<feature type="domain" description="ABC transporter" evidence="8">
    <location>
        <begin position="338"/>
        <end position="556"/>
    </location>
</feature>
<feature type="transmembrane region" description="Helical" evidence="7">
    <location>
        <begin position="241"/>
        <end position="263"/>
    </location>
</feature>
<keyword evidence="4" id="KW-0067">ATP-binding</keyword>
<reference evidence="10 11" key="1">
    <citation type="submission" date="2014-07" db="EMBL/GenBank/DDBJ databases">
        <title>Genome of Chryseobacterium soli DSM 19298.</title>
        <authorList>
            <person name="Stropko S.J."/>
            <person name="Pipes S.E."/>
            <person name="Newman J."/>
        </authorList>
    </citation>
    <scope>NUCLEOTIDE SEQUENCE [LARGE SCALE GENOMIC DNA]</scope>
    <source>
        <strain evidence="10 11">DSM 19298</strain>
    </source>
</reference>
<sequence length="556" mass="62913">MNSQKELLKRFSTYIYPYIKEEIILFVLMILSSAGSLVTPYMLKVIIDDVFPKGNFHDLAMLLGILVVIYVLQIVFSMISDVMSTTVSKKISSDIREEAFVNILSKDVSFFKDSKVGELVFTLMNDVDNIQQTISSLLIRSIKNIIVLIGVVVMLFILDYRLALMSLLFLPAIIFVLRKFTPYIKKNFLGIQQMEGGLNNYLVERIKNIRVIKSYGTIRHENRNIKKQHDDLVAKHSRGTLVSGLNTSISSLLMSLAPILVLSYGGYQVFQHTMSVGVLIAFIQYLNRLFGPTIEIVSTHSQFSKSLVSMKRVAEYFNGKNPYVDHQNDGIRTPVEKITFQNVHLHHGETAILKEINLTFSQGKTYVLSGKSGSGKSSIINLLCGFINPIEGQILINTQNIIDSAYWKNEYCLIEKENQLFHDTLKNNIRYGTQESKFEIDEILRYVQLEDAVKKLESGMETTISFSGGTLSDGQKQRVSIARAINRSPSVFIFDESTASLDAKLENEIIKNIRGLFPESIIIIVSHRLETFDLADYIFKLDKGKVVQHAMLAKAI</sequence>
<evidence type="ECO:0008006" key="12">
    <source>
        <dbReference type="Google" id="ProtNLM"/>
    </source>
</evidence>